<name>A0A177N632_9GAMM</name>
<accession>A0A177N632</accession>
<dbReference type="Proteomes" id="UP000077857">
    <property type="component" value="Unassembled WGS sequence"/>
</dbReference>
<dbReference type="EMBL" id="LUUJ01000103">
    <property type="protein sequence ID" value="OAI13054.1"/>
    <property type="molecule type" value="Genomic_DNA"/>
</dbReference>
<protein>
    <submittedName>
        <fullName evidence="1">Uncharacterized protein</fullName>
    </submittedName>
</protein>
<sequence>MRLLDHIKKTILRYRIQSACSVKIIIGAGGTAYEGWISTELKQLDVTSEKDFAYLFSGRLIDNLLLEHVVEHIEYEEFLKFLVLAKRFLSAKAVVRVAVPDAYHPSSYVRALTGVNGLEPGAEDHKVFYSVEDFEYIAVMTGYSLRKNEFFDNRGFFKSFFYDFKDGYVSRCSKNYVGRFTGCSYEYNKMINSVPFHLRAQFSELGISYTSLFVDFVNE</sequence>
<gene>
    <name evidence="1" type="ORF">A1507_18030</name>
</gene>
<evidence type="ECO:0000313" key="1">
    <source>
        <dbReference type="EMBL" id="OAI13054.1"/>
    </source>
</evidence>
<dbReference type="OrthoDB" id="64188at2"/>
<organism evidence="1 2">
    <name type="scientific">Methylomonas koyamae</name>
    <dbReference type="NCBI Taxonomy" id="702114"/>
    <lineage>
        <taxon>Bacteria</taxon>
        <taxon>Pseudomonadati</taxon>
        <taxon>Pseudomonadota</taxon>
        <taxon>Gammaproteobacteria</taxon>
        <taxon>Methylococcales</taxon>
        <taxon>Methylococcaceae</taxon>
        <taxon>Methylomonas</taxon>
    </lineage>
</organism>
<comment type="caution">
    <text evidence="1">The sequence shown here is derived from an EMBL/GenBank/DDBJ whole genome shotgun (WGS) entry which is preliminary data.</text>
</comment>
<proteinExistence type="predicted"/>
<reference evidence="1 2" key="1">
    <citation type="submission" date="2016-03" db="EMBL/GenBank/DDBJ databases">
        <authorList>
            <person name="Ploux O."/>
        </authorList>
    </citation>
    <scope>NUCLEOTIDE SEQUENCE [LARGE SCALE GENOMIC DNA]</scope>
    <source>
        <strain evidence="1 2">R-45378</strain>
    </source>
</reference>
<evidence type="ECO:0000313" key="2">
    <source>
        <dbReference type="Proteomes" id="UP000077857"/>
    </source>
</evidence>
<dbReference type="RefSeq" id="WP_064041632.1">
    <property type="nucleotide sequence ID" value="NZ_LUUJ01000103.1"/>
</dbReference>
<dbReference type="AlphaFoldDB" id="A0A177N632"/>